<feature type="transmembrane region" description="Helical" evidence="1">
    <location>
        <begin position="30"/>
        <end position="47"/>
    </location>
</feature>
<dbReference type="eggNOG" id="KOG4650">
    <property type="taxonomic scope" value="Eukaryota"/>
</dbReference>
<reference evidence="2 3" key="1">
    <citation type="journal article" date="2007" name="Science">
        <title>Sea anemone genome reveals ancestral eumetazoan gene repertoire and genomic organization.</title>
        <authorList>
            <person name="Putnam N.H."/>
            <person name="Srivastava M."/>
            <person name="Hellsten U."/>
            <person name="Dirks B."/>
            <person name="Chapman J."/>
            <person name="Salamov A."/>
            <person name="Terry A."/>
            <person name="Shapiro H."/>
            <person name="Lindquist E."/>
            <person name="Kapitonov V.V."/>
            <person name="Jurka J."/>
            <person name="Genikhovich G."/>
            <person name="Grigoriev I.V."/>
            <person name="Lucas S.M."/>
            <person name="Steele R.E."/>
            <person name="Finnerty J.R."/>
            <person name="Technau U."/>
            <person name="Martindale M.Q."/>
            <person name="Rokhsar D.S."/>
        </authorList>
    </citation>
    <scope>NUCLEOTIDE SEQUENCE [LARGE SCALE GENOMIC DNA]</scope>
    <source>
        <strain evidence="3">CH2 X CH6</strain>
    </source>
</reference>
<evidence type="ECO:0000256" key="1">
    <source>
        <dbReference type="SAM" id="Phobius"/>
    </source>
</evidence>
<keyword evidence="1" id="KW-0812">Transmembrane</keyword>
<keyword evidence="1" id="KW-0472">Membrane</keyword>
<dbReference type="OrthoDB" id="67965at2759"/>
<dbReference type="KEGG" id="nve:5516476"/>
<dbReference type="HOGENOM" id="CLU_043418_1_0_1"/>
<dbReference type="Gene3D" id="1.20.120.1630">
    <property type="match status" value="1"/>
</dbReference>
<sequence>MQPLLTAAGFDFGIQWVLWAFASAFRTEKFYDLAGSATYIFLAWQTLLSSGKFNFRQLVQTGCVTAWGLRLGSFLFARVLRDGRDSRFDKVRDNPKVFFIYWSIQGVWVFITLLPTLLLNTKREDPELGWKDYLGWGLWSAGFLLEALADHQKSVFKANPSSKGKWISTGVWSLCRHPNYLGEIVLWTGLFMSASSVMKGVEYGSVISPIFVTFLLTKVSGIPIQDRQALKRWGDVAAYQEYRRKTAMLIPYIW</sequence>
<organism evidence="2 3">
    <name type="scientific">Nematostella vectensis</name>
    <name type="common">Starlet sea anemone</name>
    <dbReference type="NCBI Taxonomy" id="45351"/>
    <lineage>
        <taxon>Eukaryota</taxon>
        <taxon>Metazoa</taxon>
        <taxon>Cnidaria</taxon>
        <taxon>Anthozoa</taxon>
        <taxon>Hexacorallia</taxon>
        <taxon>Actiniaria</taxon>
        <taxon>Edwardsiidae</taxon>
        <taxon>Nematostella</taxon>
    </lineage>
</organism>
<dbReference type="AlphaFoldDB" id="A7RVP1"/>
<dbReference type="PANTHER" id="PTHR32251">
    <property type="entry name" value="3-OXO-5-ALPHA-STEROID 4-DEHYDROGENASE"/>
    <property type="match status" value="1"/>
</dbReference>
<accession>A7RVP1</accession>
<dbReference type="Pfam" id="PF06966">
    <property type="entry name" value="DUF1295"/>
    <property type="match status" value="1"/>
</dbReference>
<name>A7RVP1_NEMVE</name>
<gene>
    <name evidence="2" type="ORF">NEMVEDRAFT_v1g182482</name>
</gene>
<dbReference type="PhylomeDB" id="A7RVP1"/>
<feature type="transmembrane region" description="Helical" evidence="1">
    <location>
        <begin position="59"/>
        <end position="77"/>
    </location>
</feature>
<evidence type="ECO:0000313" key="3">
    <source>
        <dbReference type="Proteomes" id="UP000001593"/>
    </source>
</evidence>
<dbReference type="Proteomes" id="UP000001593">
    <property type="component" value="Unassembled WGS sequence"/>
</dbReference>
<dbReference type="InParanoid" id="A7RVP1"/>
<proteinExistence type="predicted"/>
<feature type="transmembrane region" description="Helical" evidence="1">
    <location>
        <begin position="98"/>
        <end position="121"/>
    </location>
</feature>
<dbReference type="PROSITE" id="PS50244">
    <property type="entry name" value="S5A_REDUCTASE"/>
    <property type="match status" value="1"/>
</dbReference>
<dbReference type="OMA" id="FQMLWVW"/>
<keyword evidence="3" id="KW-1185">Reference proteome</keyword>
<keyword evidence="1" id="KW-1133">Transmembrane helix</keyword>
<dbReference type="EMBL" id="DS469544">
    <property type="protein sequence ID" value="EDO44484.1"/>
    <property type="molecule type" value="Genomic_DNA"/>
</dbReference>
<evidence type="ECO:0000313" key="2">
    <source>
        <dbReference type="EMBL" id="EDO44484.1"/>
    </source>
</evidence>
<dbReference type="InterPro" id="IPR010721">
    <property type="entry name" value="UstE-like"/>
</dbReference>
<feature type="transmembrane region" description="Helical" evidence="1">
    <location>
        <begin position="6"/>
        <end position="25"/>
    </location>
</feature>
<evidence type="ECO:0008006" key="4">
    <source>
        <dbReference type="Google" id="ProtNLM"/>
    </source>
</evidence>
<dbReference type="PANTHER" id="PTHR32251:SF17">
    <property type="entry name" value="STEROID 5-ALPHA REDUCTASE C-TERMINAL DOMAIN-CONTAINING PROTEIN"/>
    <property type="match status" value="1"/>
</dbReference>
<protein>
    <recommendedName>
        <fullName evidence="4">Steroid 5-alpha reductase C-terminal domain-containing protein</fullName>
    </recommendedName>
</protein>
<dbReference type="GO" id="GO:0016020">
    <property type="term" value="C:membrane"/>
    <property type="evidence" value="ECO:0000318"/>
    <property type="project" value="GO_Central"/>
</dbReference>